<dbReference type="Proteomes" id="UP000662888">
    <property type="component" value="Chromosome"/>
</dbReference>
<evidence type="ECO:0000313" key="2">
    <source>
        <dbReference type="Proteomes" id="UP000662888"/>
    </source>
</evidence>
<sequence>MEVCVTKTIEDYREECHQSRQFYASSGLHPSSAHQELASKVLGSLAKTCSAALFGEVEEEVRRMILRDLRHYRRTGQRELWCSHADRYRDGRSEARAAIATLAGAGLVPHSMTHIAVPVPMFRGMELIRGMEPLDKRLACHDALLNVELVSLAREVPNPRAYSQRLTMSLLITEHERRDVDGQFYDRVPVRSCIATFALHKHVSVYFWPRFSLGFVFRFTVVQERRSRGQTALVVKLDMGDKGRLCCRDMELLELEEISCAWED</sequence>
<dbReference type="RefSeq" id="WP_206088229.1">
    <property type="nucleotide sequence ID" value="NZ_CP065053.1"/>
</dbReference>
<organism evidence="1 2">
    <name type="scientific">Massilia antarctica</name>
    <dbReference type="NCBI Taxonomy" id="2765360"/>
    <lineage>
        <taxon>Bacteria</taxon>
        <taxon>Pseudomonadati</taxon>
        <taxon>Pseudomonadota</taxon>
        <taxon>Betaproteobacteria</taxon>
        <taxon>Burkholderiales</taxon>
        <taxon>Oxalobacteraceae</taxon>
        <taxon>Telluria group</taxon>
        <taxon>Massilia</taxon>
    </lineage>
</organism>
<reference evidence="1 2" key="1">
    <citation type="submission" date="2020-11" db="EMBL/GenBank/DDBJ databases">
        <authorList>
            <person name="Sun Q."/>
        </authorList>
    </citation>
    <scope>NUCLEOTIDE SEQUENCE [LARGE SCALE GENOMIC DNA]</scope>
    <source>
        <strain evidence="1 2">P8398</strain>
    </source>
</reference>
<proteinExistence type="predicted"/>
<name>A0AA48WBT0_9BURK</name>
<dbReference type="EMBL" id="CP065053">
    <property type="protein sequence ID" value="QPI48622.1"/>
    <property type="molecule type" value="Genomic_DNA"/>
</dbReference>
<evidence type="ECO:0000313" key="1">
    <source>
        <dbReference type="EMBL" id="QPI48622.1"/>
    </source>
</evidence>
<gene>
    <name evidence="1" type="ORF">IV454_24315</name>
</gene>
<protein>
    <submittedName>
        <fullName evidence="1">Uncharacterized protein</fullName>
    </submittedName>
</protein>
<accession>A0AA48WBT0</accession>
<keyword evidence="2" id="KW-1185">Reference proteome</keyword>